<accession>A0ABU9D5Z4</accession>
<comment type="subcellular location">
    <subcellularLocation>
        <location evidence="1 9">Cell membrane</location>
        <topology evidence="1 9">Multi-pass membrane protein</topology>
    </subcellularLocation>
</comment>
<keyword evidence="8 9" id="KW-0012">Acyltransferase</keyword>
<dbReference type="PANTHER" id="PTHR38686">
    <property type="entry name" value="APOLIPOPROTEIN N-ACYLTRANSFERASE"/>
    <property type="match status" value="1"/>
</dbReference>
<name>A0ABU9D5Z4_9PROT</name>
<keyword evidence="7 9" id="KW-0472">Membrane</keyword>
<feature type="transmembrane region" description="Helical" evidence="9">
    <location>
        <begin position="44"/>
        <end position="60"/>
    </location>
</feature>
<evidence type="ECO:0000256" key="7">
    <source>
        <dbReference type="ARBA" id="ARBA00023136"/>
    </source>
</evidence>
<keyword evidence="6 9" id="KW-1133">Transmembrane helix</keyword>
<feature type="transmembrane region" description="Helical" evidence="9">
    <location>
        <begin position="133"/>
        <end position="153"/>
    </location>
</feature>
<evidence type="ECO:0000256" key="1">
    <source>
        <dbReference type="ARBA" id="ARBA00004651"/>
    </source>
</evidence>
<dbReference type="EC" id="2.3.1.269" evidence="9"/>
<dbReference type="SUPFAM" id="SSF56317">
    <property type="entry name" value="Carbon-nitrogen hydrolase"/>
    <property type="match status" value="1"/>
</dbReference>
<dbReference type="InterPro" id="IPR045378">
    <property type="entry name" value="LNT_N"/>
</dbReference>
<dbReference type="PROSITE" id="PS50263">
    <property type="entry name" value="CN_HYDROLASE"/>
    <property type="match status" value="1"/>
</dbReference>
<dbReference type="RefSeq" id="WP_341370027.1">
    <property type="nucleotide sequence ID" value="NZ_JBBPCO010000003.1"/>
</dbReference>
<evidence type="ECO:0000256" key="2">
    <source>
        <dbReference type="ARBA" id="ARBA00010065"/>
    </source>
</evidence>
<proteinExistence type="inferred from homology"/>
<feature type="transmembrane region" description="Helical" evidence="9">
    <location>
        <begin position="67"/>
        <end position="86"/>
    </location>
</feature>
<organism evidence="11 12">
    <name type="scientific">Thermithiobacillus plumbiphilus</name>
    <dbReference type="NCBI Taxonomy" id="1729899"/>
    <lineage>
        <taxon>Bacteria</taxon>
        <taxon>Pseudomonadati</taxon>
        <taxon>Pseudomonadota</taxon>
        <taxon>Acidithiobacillia</taxon>
        <taxon>Acidithiobacillales</taxon>
        <taxon>Thermithiobacillaceae</taxon>
        <taxon>Thermithiobacillus</taxon>
    </lineage>
</organism>
<comment type="similarity">
    <text evidence="2 9">Belongs to the CN hydrolase family. Apolipoprotein N-acyltransferase subfamily.</text>
</comment>
<keyword evidence="4 9" id="KW-0808">Transferase</keyword>
<dbReference type="CDD" id="cd07571">
    <property type="entry name" value="ALP_N-acyl_transferase"/>
    <property type="match status" value="1"/>
</dbReference>
<comment type="function">
    <text evidence="9">Catalyzes the phospholipid dependent N-acylation of the N-terminal cysteine of apolipoprotein, the last step in lipoprotein maturation.</text>
</comment>
<comment type="caution">
    <text evidence="11">The sequence shown here is derived from an EMBL/GenBank/DDBJ whole genome shotgun (WGS) entry which is preliminary data.</text>
</comment>
<dbReference type="NCBIfam" id="TIGR00546">
    <property type="entry name" value="lnt"/>
    <property type="match status" value="1"/>
</dbReference>
<dbReference type="Gene3D" id="3.60.110.10">
    <property type="entry name" value="Carbon-nitrogen hydrolase"/>
    <property type="match status" value="1"/>
</dbReference>
<feature type="domain" description="CN hydrolase" evidence="10">
    <location>
        <begin position="241"/>
        <end position="482"/>
    </location>
</feature>
<reference evidence="11 12" key="1">
    <citation type="submission" date="2024-04" db="EMBL/GenBank/DDBJ databases">
        <authorList>
            <person name="Abashina T."/>
            <person name="Shaikin A."/>
        </authorList>
    </citation>
    <scope>NUCLEOTIDE SEQUENCE [LARGE SCALE GENOMIC DNA]</scope>
    <source>
        <strain evidence="11 12">AAFK</strain>
    </source>
</reference>
<dbReference type="InterPro" id="IPR003010">
    <property type="entry name" value="C-N_Hydrolase"/>
</dbReference>
<feature type="transmembrane region" description="Helical" evidence="9">
    <location>
        <begin position="98"/>
        <end position="121"/>
    </location>
</feature>
<dbReference type="InterPro" id="IPR004563">
    <property type="entry name" value="Apolipo_AcylTrfase"/>
</dbReference>
<dbReference type="GO" id="GO:0016746">
    <property type="term" value="F:acyltransferase activity"/>
    <property type="evidence" value="ECO:0007669"/>
    <property type="project" value="UniProtKB-KW"/>
</dbReference>
<evidence type="ECO:0000313" key="12">
    <source>
        <dbReference type="Proteomes" id="UP001446205"/>
    </source>
</evidence>
<evidence type="ECO:0000256" key="8">
    <source>
        <dbReference type="ARBA" id="ARBA00023315"/>
    </source>
</evidence>
<keyword evidence="3 9" id="KW-1003">Cell membrane</keyword>
<dbReference type="Pfam" id="PF20154">
    <property type="entry name" value="LNT_N"/>
    <property type="match status" value="1"/>
</dbReference>
<dbReference type="EMBL" id="JBBPCO010000003">
    <property type="protein sequence ID" value="MEK8088960.1"/>
    <property type="molecule type" value="Genomic_DNA"/>
</dbReference>
<feature type="transmembrane region" description="Helical" evidence="9">
    <location>
        <begin position="495"/>
        <end position="511"/>
    </location>
</feature>
<protein>
    <recommendedName>
        <fullName evidence="9">Apolipoprotein N-acyltransferase</fullName>
        <shortName evidence="9">ALP N-acyltransferase</shortName>
        <ecNumber evidence="9">2.3.1.269</ecNumber>
    </recommendedName>
</protein>
<evidence type="ECO:0000256" key="9">
    <source>
        <dbReference type="HAMAP-Rule" id="MF_01148"/>
    </source>
</evidence>
<sequence length="527" mass="57435">MNPERSLSPAYPAWAFPRPVSVWSAFMALLLGLAWPLGFAPFNLSALPLLILAALFALLARQGPKAAFAHTYLFALAAFGAGLYWISHTLHAFGGMSWPVAILLMLLLSAYLALFPAIALGLARRVFPERGPLLLIALPAFWVLGEWLRGHLFTGFPWLTLGYSQATAPLGGLAPWLGTYGISLVAAWMAGLLAWSWAQETRRAIWLVGFPVVMGVMLASHLLGQVSFSRPAGQPTKVYLLQGNIPQAVKWSPEQVEPTIKRYVDLLLSTPPGTQLVVMPESAIPLFRDEVPTLLQAFSRWALNHDAEIVLGIDERVARGQVVDYYNSAIALDGRRVTAYRKRHLVPFGEYLPLRPLISRFASQLVPGEGDFSSGQQIGVLPVGSSAAGISICYEAAFADEIRSDVVGGARFLLNISNDDWFGNTVAPYQHLQMGQMRARESERFLARATNTGITVIVGPDGQIQARLPQFKPGALTGVIQGRSGLTPYARHGDGPVFLAAALLIAFALLWQMRARRRLPVQAVPGM</sequence>
<keyword evidence="12" id="KW-1185">Reference proteome</keyword>
<dbReference type="InterPro" id="IPR036526">
    <property type="entry name" value="C-N_Hydrolase_sf"/>
</dbReference>
<dbReference type="Pfam" id="PF00795">
    <property type="entry name" value="CN_hydrolase"/>
    <property type="match status" value="1"/>
</dbReference>
<comment type="pathway">
    <text evidence="9">Protein modification; lipoprotein biosynthesis (N-acyl transfer).</text>
</comment>
<keyword evidence="5 9" id="KW-0812">Transmembrane</keyword>
<comment type="catalytic activity">
    <reaction evidence="9">
        <text>N-terminal S-1,2-diacyl-sn-glyceryl-L-cysteinyl-[lipoprotein] + a glycerophospholipid = N-acyl-S-1,2-diacyl-sn-glyceryl-L-cysteinyl-[lipoprotein] + a 2-acyl-sn-glycero-3-phospholipid + H(+)</text>
        <dbReference type="Rhea" id="RHEA:48228"/>
        <dbReference type="Rhea" id="RHEA-COMP:14681"/>
        <dbReference type="Rhea" id="RHEA-COMP:14684"/>
        <dbReference type="ChEBI" id="CHEBI:15378"/>
        <dbReference type="ChEBI" id="CHEBI:136912"/>
        <dbReference type="ChEBI" id="CHEBI:140656"/>
        <dbReference type="ChEBI" id="CHEBI:140657"/>
        <dbReference type="ChEBI" id="CHEBI:140660"/>
        <dbReference type="EC" id="2.3.1.269"/>
    </reaction>
</comment>
<dbReference type="PANTHER" id="PTHR38686:SF1">
    <property type="entry name" value="APOLIPOPROTEIN N-ACYLTRANSFERASE"/>
    <property type="match status" value="1"/>
</dbReference>
<dbReference type="HAMAP" id="MF_01148">
    <property type="entry name" value="Lnt"/>
    <property type="match status" value="1"/>
</dbReference>
<evidence type="ECO:0000313" key="11">
    <source>
        <dbReference type="EMBL" id="MEK8088960.1"/>
    </source>
</evidence>
<evidence type="ECO:0000256" key="4">
    <source>
        <dbReference type="ARBA" id="ARBA00022679"/>
    </source>
</evidence>
<dbReference type="Proteomes" id="UP001446205">
    <property type="component" value="Unassembled WGS sequence"/>
</dbReference>
<evidence type="ECO:0000256" key="3">
    <source>
        <dbReference type="ARBA" id="ARBA00022475"/>
    </source>
</evidence>
<evidence type="ECO:0000256" key="6">
    <source>
        <dbReference type="ARBA" id="ARBA00022989"/>
    </source>
</evidence>
<feature type="transmembrane region" description="Helical" evidence="9">
    <location>
        <begin position="204"/>
        <end position="224"/>
    </location>
</feature>
<gene>
    <name evidence="9 11" type="primary">lnt</name>
    <name evidence="11" type="ORF">WOB96_04200</name>
</gene>
<evidence type="ECO:0000256" key="5">
    <source>
        <dbReference type="ARBA" id="ARBA00022692"/>
    </source>
</evidence>
<evidence type="ECO:0000259" key="10">
    <source>
        <dbReference type="PROSITE" id="PS50263"/>
    </source>
</evidence>
<feature type="transmembrane region" description="Helical" evidence="9">
    <location>
        <begin position="173"/>
        <end position="197"/>
    </location>
</feature>